<dbReference type="SMART" id="SM00044">
    <property type="entry name" value="CYCc"/>
    <property type="match status" value="1"/>
</dbReference>
<dbReference type="InterPro" id="IPR029787">
    <property type="entry name" value="Nucleotide_cyclase"/>
</dbReference>
<dbReference type="AlphaFoldDB" id="A0A382T8J0"/>
<accession>A0A382T8J0</accession>
<dbReference type="Gene3D" id="3.30.70.1230">
    <property type="entry name" value="Nucleotide cyclase"/>
    <property type="match status" value="1"/>
</dbReference>
<dbReference type="GO" id="GO:0035556">
    <property type="term" value="P:intracellular signal transduction"/>
    <property type="evidence" value="ECO:0007669"/>
    <property type="project" value="InterPro"/>
</dbReference>
<feature type="non-terminal residue" evidence="2">
    <location>
        <position position="194"/>
    </location>
</feature>
<protein>
    <recommendedName>
        <fullName evidence="1">Guanylate cyclase domain-containing protein</fullName>
    </recommendedName>
</protein>
<dbReference type="Pfam" id="PF00211">
    <property type="entry name" value="Guanylate_cyc"/>
    <property type="match status" value="1"/>
</dbReference>
<dbReference type="CDD" id="cd07302">
    <property type="entry name" value="CHD"/>
    <property type="match status" value="1"/>
</dbReference>
<evidence type="ECO:0000313" key="2">
    <source>
        <dbReference type="EMBL" id="SVD18464.1"/>
    </source>
</evidence>
<dbReference type="PANTHER" id="PTHR43081">
    <property type="entry name" value="ADENYLATE CYCLASE, TERMINAL-DIFFERENTIATION SPECIFIC-RELATED"/>
    <property type="match status" value="1"/>
</dbReference>
<dbReference type="SUPFAM" id="SSF55073">
    <property type="entry name" value="Nucleotide cyclase"/>
    <property type="match status" value="1"/>
</dbReference>
<sequence>MASEKRAILFTDIVGYSRLMSKDEKLALKLLEEHDQILNSSIKHANGNVIKNIGDAFFAEFDTSSDALQASVNFQEQLNSRNELKEKKEHIWVRVGIHFGEVLRRDNDLFGHDVNICARLESIAPEGGIVVSDQIIKDVSSEIFSREIGHLKLKNINDPVQVFRIYYNEDNYNSQSQGQLHEYYENLGVPIVNI</sequence>
<reference evidence="2" key="1">
    <citation type="submission" date="2018-05" db="EMBL/GenBank/DDBJ databases">
        <authorList>
            <person name="Lanie J.A."/>
            <person name="Ng W.-L."/>
            <person name="Kazmierczak K.M."/>
            <person name="Andrzejewski T.M."/>
            <person name="Davidsen T.M."/>
            <person name="Wayne K.J."/>
            <person name="Tettelin H."/>
            <person name="Glass J.I."/>
            <person name="Rusch D."/>
            <person name="Podicherti R."/>
            <person name="Tsui H.-C.T."/>
            <person name="Winkler M.E."/>
        </authorList>
    </citation>
    <scope>NUCLEOTIDE SEQUENCE</scope>
</reference>
<dbReference type="InterPro" id="IPR050697">
    <property type="entry name" value="Adenylyl/Guanylyl_Cyclase_3/4"/>
</dbReference>
<dbReference type="EMBL" id="UINC01134738">
    <property type="protein sequence ID" value="SVD18464.1"/>
    <property type="molecule type" value="Genomic_DNA"/>
</dbReference>
<dbReference type="InterPro" id="IPR001054">
    <property type="entry name" value="A/G_cyclase"/>
</dbReference>
<gene>
    <name evidence="2" type="ORF">METZ01_LOCUS371318</name>
</gene>
<proteinExistence type="predicted"/>
<evidence type="ECO:0000259" key="1">
    <source>
        <dbReference type="PROSITE" id="PS50125"/>
    </source>
</evidence>
<dbReference type="PANTHER" id="PTHR43081:SF19">
    <property type="entry name" value="PH-SENSITIVE ADENYLATE CYCLASE RV1264"/>
    <property type="match status" value="1"/>
</dbReference>
<dbReference type="GO" id="GO:0006171">
    <property type="term" value="P:cAMP biosynthetic process"/>
    <property type="evidence" value="ECO:0007669"/>
    <property type="project" value="TreeGrafter"/>
</dbReference>
<name>A0A382T8J0_9ZZZZ</name>
<dbReference type="PROSITE" id="PS50125">
    <property type="entry name" value="GUANYLATE_CYCLASE_2"/>
    <property type="match status" value="1"/>
</dbReference>
<organism evidence="2">
    <name type="scientific">marine metagenome</name>
    <dbReference type="NCBI Taxonomy" id="408172"/>
    <lineage>
        <taxon>unclassified sequences</taxon>
        <taxon>metagenomes</taxon>
        <taxon>ecological metagenomes</taxon>
    </lineage>
</organism>
<feature type="domain" description="Guanylate cyclase" evidence="1">
    <location>
        <begin position="7"/>
        <end position="121"/>
    </location>
</feature>